<accession>A0A135W697</accession>
<dbReference type="Proteomes" id="UP000070513">
    <property type="component" value="Unassembled WGS sequence"/>
</dbReference>
<sequence length="247" mass="28515">MAEDPSKCIKEFRAELPRVNEDVLGAVRDWKNVQIAVDEDTLWLKGFTAEQAESPEIRQMLDFVLYELRDGLLFKKEALVPTKKMRTALLWSPIHKALPLTFPASNQNYFGIEEKVQVRLKPGIEEHPAAALLSILSEIKESIPAQPDFKLEKIEWTVINDKALFLGIPLLSLPGKTYWEKDGHLLPAGYDFEFKNLSSLLRQQYNKESDKWLLWSEDGTCLPIKKEDLRPMSVSSFRLTEKTREWI</sequence>
<organism evidence="2 3">
    <name type="scientific">Chryseobacterium kwangjuense</name>
    <dbReference type="NCBI Taxonomy" id="267125"/>
    <lineage>
        <taxon>Bacteria</taxon>
        <taxon>Pseudomonadati</taxon>
        <taxon>Bacteroidota</taxon>
        <taxon>Flavobacteriia</taxon>
        <taxon>Flavobacteriales</taxon>
        <taxon>Weeksellaceae</taxon>
        <taxon>Chryseobacterium group</taxon>
        <taxon>Chryseobacterium</taxon>
    </lineage>
</organism>
<proteinExistence type="predicted"/>
<reference evidence="3" key="1">
    <citation type="submission" date="2015-12" db="EMBL/GenBank/DDBJ databases">
        <title>Genome sequence of a biocontrol rhizobacterium Chryseobacterium kwangjuense strain KJ1R5 isolated from pepper (Capsicum annuum L.).</title>
        <authorList>
            <person name="Jeong J.-J."/>
            <person name="Park H."/>
            <person name="Mannaa M."/>
            <person name="Sang M.K."/>
            <person name="Choi I.-G."/>
            <person name="Kim K.D."/>
        </authorList>
    </citation>
    <scope>NUCLEOTIDE SEQUENCE [LARGE SCALE GENOMIC DNA]</scope>
    <source>
        <strain evidence="3">KJ1R5</strain>
    </source>
</reference>
<dbReference type="Pfam" id="PF19918">
    <property type="entry name" value="bpX2"/>
    <property type="match status" value="1"/>
</dbReference>
<protein>
    <recommendedName>
        <fullName evidence="1">MoxR-vWA-beta-propeller ternary system domain-containing protein</fullName>
    </recommendedName>
</protein>
<dbReference type="OrthoDB" id="674746at2"/>
<comment type="caution">
    <text evidence="2">The sequence shown here is derived from an EMBL/GenBank/DDBJ whole genome shotgun (WGS) entry which is preliminary data.</text>
</comment>
<reference evidence="2 3" key="2">
    <citation type="journal article" date="2016" name="Genome Announc.">
        <title>Draft Genome Sequence of a Biocontrol Rhizobacterium, Chryseobacterium kwangjuense Strain KJ1R5, Isolated from Pepper (Capsicum annuum).</title>
        <authorList>
            <person name="Jeong J.J."/>
            <person name="Park H."/>
            <person name="Park B.H."/>
            <person name="Mannaa M."/>
            <person name="Sang M.K."/>
            <person name="Choi I.G."/>
            <person name="Kim K.D."/>
        </authorList>
    </citation>
    <scope>NUCLEOTIDE SEQUENCE [LARGE SCALE GENOMIC DNA]</scope>
    <source>
        <strain evidence="2 3">KJ1R5</strain>
    </source>
</reference>
<dbReference type="RefSeq" id="WP_062652934.1">
    <property type="nucleotide sequence ID" value="NZ_LPUR01000017.1"/>
</dbReference>
<evidence type="ECO:0000313" key="2">
    <source>
        <dbReference type="EMBL" id="KXH80444.1"/>
    </source>
</evidence>
<dbReference type="InterPro" id="IPR045552">
    <property type="entry name" value="bpX2"/>
</dbReference>
<dbReference type="EMBL" id="LPUR01000017">
    <property type="protein sequence ID" value="KXH80444.1"/>
    <property type="molecule type" value="Genomic_DNA"/>
</dbReference>
<gene>
    <name evidence="2" type="ORF">AU378_18770</name>
</gene>
<feature type="domain" description="MoxR-vWA-beta-propeller ternary system" evidence="1">
    <location>
        <begin position="15"/>
        <end position="239"/>
    </location>
</feature>
<evidence type="ECO:0000259" key="1">
    <source>
        <dbReference type="Pfam" id="PF19918"/>
    </source>
</evidence>
<dbReference type="AlphaFoldDB" id="A0A135W697"/>
<name>A0A135W697_9FLAO</name>
<evidence type="ECO:0000313" key="3">
    <source>
        <dbReference type="Proteomes" id="UP000070513"/>
    </source>
</evidence>